<feature type="compositionally biased region" description="Acidic residues" evidence="1">
    <location>
        <begin position="243"/>
        <end position="253"/>
    </location>
</feature>
<evidence type="ECO:0000256" key="1">
    <source>
        <dbReference type="SAM" id="MobiDB-lite"/>
    </source>
</evidence>
<accession>A0A9W9CVF0</accession>
<feature type="region of interest" description="Disordered" evidence="1">
    <location>
        <begin position="206"/>
        <end position="253"/>
    </location>
</feature>
<dbReference type="EMBL" id="JAPEVB010000004">
    <property type="protein sequence ID" value="KAJ4388791.1"/>
    <property type="molecule type" value="Genomic_DNA"/>
</dbReference>
<evidence type="ECO:0000313" key="2">
    <source>
        <dbReference type="EMBL" id="KAJ4388791.1"/>
    </source>
</evidence>
<evidence type="ECO:0000313" key="3">
    <source>
        <dbReference type="Proteomes" id="UP001140453"/>
    </source>
</evidence>
<keyword evidence="3" id="KW-1185">Reference proteome</keyword>
<name>A0A9W9CVF0_9PEZI</name>
<proteinExistence type="predicted"/>
<organism evidence="2 3">
    <name type="scientific">Gnomoniopsis smithogilvyi</name>
    <dbReference type="NCBI Taxonomy" id="1191159"/>
    <lineage>
        <taxon>Eukaryota</taxon>
        <taxon>Fungi</taxon>
        <taxon>Dikarya</taxon>
        <taxon>Ascomycota</taxon>
        <taxon>Pezizomycotina</taxon>
        <taxon>Sordariomycetes</taxon>
        <taxon>Sordariomycetidae</taxon>
        <taxon>Diaporthales</taxon>
        <taxon>Gnomoniaceae</taxon>
        <taxon>Gnomoniopsis</taxon>
    </lineage>
</organism>
<comment type="caution">
    <text evidence="2">The sequence shown here is derived from an EMBL/GenBank/DDBJ whole genome shotgun (WGS) entry which is preliminary data.</text>
</comment>
<protein>
    <submittedName>
        <fullName evidence="2">Uncharacterized protein</fullName>
    </submittedName>
</protein>
<sequence length="253" mass="28498">MPTTKSNQISEASLQTFLKGLRDSRRIWYHIKYHYPSTNNPAATRRAFPEYTHRPVTNFPGPENTHFVCEQIMNDANEWKTESFQYFPSPELRHRIGTGGLNDFDEPFPACLAVDPLQICIASRKYTTSQKYSEDLQALILKLLIQADIQPLPQPELRPRDGGDAMITDSSPNVASTDCVNDTWKILLNLADDAEKQGIAGEVDYQDTTSTIDGNLSAEEEEEEEEDIDKDSDGTIMDQTEGQGDDEAFLMAE</sequence>
<dbReference type="Proteomes" id="UP001140453">
    <property type="component" value="Unassembled WGS sequence"/>
</dbReference>
<gene>
    <name evidence="2" type="ORF">N0V93_006251</name>
</gene>
<dbReference type="AlphaFoldDB" id="A0A9W9CVF0"/>
<reference evidence="2" key="1">
    <citation type="submission" date="2022-10" db="EMBL/GenBank/DDBJ databases">
        <title>Tapping the CABI collections for fungal endophytes: first genome assemblies for Collariella, Neodidymelliopsis, Ascochyta clinopodiicola, Didymella pomorum, Didymosphaeria variabile, Neocosmospora piperis and Neocucurbitaria cava.</title>
        <authorList>
            <person name="Hill R."/>
        </authorList>
    </citation>
    <scope>NUCLEOTIDE SEQUENCE</scope>
    <source>
        <strain evidence="2">IMI 355082</strain>
    </source>
</reference>
<feature type="compositionally biased region" description="Acidic residues" evidence="1">
    <location>
        <begin position="218"/>
        <end position="230"/>
    </location>
</feature>